<accession>A0A368SMD2</accession>
<protein>
    <recommendedName>
        <fullName evidence="2">Knottins-like domain-containing protein</fullName>
    </recommendedName>
</protein>
<feature type="signal peptide" evidence="1">
    <location>
        <begin position="1"/>
        <end position="30"/>
    </location>
</feature>
<feature type="domain" description="Knottins-like" evidence="2">
    <location>
        <begin position="33"/>
        <end position="77"/>
    </location>
</feature>
<evidence type="ECO:0000256" key="1">
    <source>
        <dbReference type="SAM" id="SignalP"/>
    </source>
</evidence>
<dbReference type="SUPFAM" id="SSF57095">
    <property type="entry name" value="Scorpion toxin-like"/>
    <property type="match status" value="1"/>
</dbReference>
<reference evidence="3" key="2">
    <citation type="submission" date="2015-07" db="EMBL/GenBank/DDBJ databases">
        <authorList>
            <person name="Noorani M."/>
        </authorList>
    </citation>
    <scope>NUCLEOTIDE SEQUENCE</scope>
    <source>
        <strain evidence="3">Yugu1</strain>
    </source>
</reference>
<dbReference type="AlphaFoldDB" id="A0A368SMD2"/>
<dbReference type="InterPro" id="IPR036574">
    <property type="entry name" value="Scorpion_toxin-like_sf"/>
</dbReference>
<name>A0A368SMD2_SETIT</name>
<proteinExistence type="predicted"/>
<sequence length="88" mass="9466">MEASSQRKKLSAAGVVLLLAMAAAAGLVEADECLSKSATFKGICIHSDSCHDVCLQESRSAYASGKCRGWYLTCWCISRRCWGLYALG</sequence>
<gene>
    <name evidence="3" type="ORF">SETIT_9G300600v2</name>
</gene>
<evidence type="ECO:0000313" key="3">
    <source>
        <dbReference type="EMBL" id="RCV43523.1"/>
    </source>
</evidence>
<dbReference type="InterPro" id="IPR003614">
    <property type="entry name" value="Knottins"/>
</dbReference>
<evidence type="ECO:0000259" key="2">
    <source>
        <dbReference type="Pfam" id="PF00304"/>
    </source>
</evidence>
<organism evidence="3">
    <name type="scientific">Setaria italica</name>
    <name type="common">Foxtail millet</name>
    <name type="synonym">Panicum italicum</name>
    <dbReference type="NCBI Taxonomy" id="4555"/>
    <lineage>
        <taxon>Eukaryota</taxon>
        <taxon>Viridiplantae</taxon>
        <taxon>Streptophyta</taxon>
        <taxon>Embryophyta</taxon>
        <taxon>Tracheophyta</taxon>
        <taxon>Spermatophyta</taxon>
        <taxon>Magnoliopsida</taxon>
        <taxon>Liliopsida</taxon>
        <taxon>Poales</taxon>
        <taxon>Poaceae</taxon>
        <taxon>PACMAD clade</taxon>
        <taxon>Panicoideae</taxon>
        <taxon>Panicodae</taxon>
        <taxon>Paniceae</taxon>
        <taxon>Cenchrinae</taxon>
        <taxon>Setaria</taxon>
    </lineage>
</organism>
<dbReference type="EMBL" id="CM003536">
    <property type="protein sequence ID" value="RCV43523.1"/>
    <property type="molecule type" value="Genomic_DNA"/>
</dbReference>
<reference evidence="3" key="1">
    <citation type="journal article" date="2012" name="Nat. Biotechnol.">
        <title>Reference genome sequence of the model plant Setaria.</title>
        <authorList>
            <person name="Bennetzen J.L."/>
            <person name="Schmutz J."/>
            <person name="Wang H."/>
            <person name="Percifield R."/>
            <person name="Hawkins J."/>
            <person name="Pontaroli A.C."/>
            <person name="Estep M."/>
            <person name="Feng L."/>
            <person name="Vaughn J.N."/>
            <person name="Grimwood J."/>
            <person name="Jenkins J."/>
            <person name="Barry K."/>
            <person name="Lindquist E."/>
            <person name="Hellsten U."/>
            <person name="Deshpande S."/>
            <person name="Wang X."/>
            <person name="Wu X."/>
            <person name="Mitros T."/>
            <person name="Triplett J."/>
            <person name="Yang X."/>
            <person name="Ye C.Y."/>
            <person name="Mauro-Herrera M."/>
            <person name="Wang L."/>
            <person name="Li P."/>
            <person name="Sharma M."/>
            <person name="Sharma R."/>
            <person name="Ronald P.C."/>
            <person name="Panaud O."/>
            <person name="Kellogg E.A."/>
            <person name="Brutnell T.P."/>
            <person name="Doust A.N."/>
            <person name="Tuskan G.A."/>
            <person name="Rokhsar D."/>
            <person name="Devos K.M."/>
        </authorList>
    </citation>
    <scope>NUCLEOTIDE SEQUENCE [LARGE SCALE GENOMIC DNA]</scope>
    <source>
        <strain evidence="3">Yugu1</strain>
    </source>
</reference>
<dbReference type="Gene3D" id="3.30.30.10">
    <property type="entry name" value="Knottin, scorpion toxin-like"/>
    <property type="match status" value="1"/>
</dbReference>
<keyword evidence="1" id="KW-0732">Signal</keyword>
<dbReference type="Pfam" id="PF00304">
    <property type="entry name" value="Gamma-thionin"/>
    <property type="match status" value="1"/>
</dbReference>
<feature type="chain" id="PRO_5016596275" description="Knottins-like domain-containing protein" evidence="1">
    <location>
        <begin position="31"/>
        <end position="88"/>
    </location>
</feature>